<evidence type="ECO:0000256" key="1">
    <source>
        <dbReference type="SAM" id="MobiDB-lite"/>
    </source>
</evidence>
<sequence>MNFFSIFAGSFPPTPNSNGTNYLSQQGLDCCPGLIYTASSFAYSSTALHGLISTTFLPQLYPFTAIVSLSNYIYHISFFLTHTFSVSITDHSSMSQQGPKKREKEEEGMTGGDGDVTAAPADPPLALDWRYLANAPPVK</sequence>
<dbReference type="AlphaFoldDB" id="A0AAU9MQ16"/>
<name>A0AAU9MQ16_9ASTR</name>
<feature type="region of interest" description="Disordered" evidence="1">
    <location>
        <begin position="91"/>
        <end position="122"/>
    </location>
</feature>
<comment type="caution">
    <text evidence="2">The sequence shown here is derived from an EMBL/GenBank/DDBJ whole genome shotgun (WGS) entry which is preliminary data.</text>
</comment>
<reference evidence="2 3" key="1">
    <citation type="submission" date="2022-01" db="EMBL/GenBank/DDBJ databases">
        <authorList>
            <person name="Xiong W."/>
            <person name="Schranz E."/>
        </authorList>
    </citation>
    <scope>NUCLEOTIDE SEQUENCE [LARGE SCALE GENOMIC DNA]</scope>
</reference>
<gene>
    <name evidence="2" type="ORF">LVIROSA_LOCUS10044</name>
</gene>
<evidence type="ECO:0000313" key="2">
    <source>
        <dbReference type="EMBL" id="CAH1422728.1"/>
    </source>
</evidence>
<protein>
    <submittedName>
        <fullName evidence="2">Uncharacterized protein</fullName>
    </submittedName>
</protein>
<dbReference type="Proteomes" id="UP001157418">
    <property type="component" value="Unassembled WGS sequence"/>
</dbReference>
<accession>A0AAU9MQ16</accession>
<dbReference type="EMBL" id="CAKMRJ010001112">
    <property type="protein sequence ID" value="CAH1422728.1"/>
    <property type="molecule type" value="Genomic_DNA"/>
</dbReference>
<organism evidence="2 3">
    <name type="scientific">Lactuca virosa</name>
    <dbReference type="NCBI Taxonomy" id="75947"/>
    <lineage>
        <taxon>Eukaryota</taxon>
        <taxon>Viridiplantae</taxon>
        <taxon>Streptophyta</taxon>
        <taxon>Embryophyta</taxon>
        <taxon>Tracheophyta</taxon>
        <taxon>Spermatophyta</taxon>
        <taxon>Magnoliopsida</taxon>
        <taxon>eudicotyledons</taxon>
        <taxon>Gunneridae</taxon>
        <taxon>Pentapetalae</taxon>
        <taxon>asterids</taxon>
        <taxon>campanulids</taxon>
        <taxon>Asterales</taxon>
        <taxon>Asteraceae</taxon>
        <taxon>Cichorioideae</taxon>
        <taxon>Cichorieae</taxon>
        <taxon>Lactucinae</taxon>
        <taxon>Lactuca</taxon>
    </lineage>
</organism>
<keyword evidence="3" id="KW-1185">Reference proteome</keyword>
<proteinExistence type="predicted"/>
<evidence type="ECO:0000313" key="3">
    <source>
        <dbReference type="Proteomes" id="UP001157418"/>
    </source>
</evidence>